<dbReference type="CDD" id="cd08268">
    <property type="entry name" value="MDR2"/>
    <property type="match status" value="1"/>
</dbReference>
<name>A0ABX1SHF0_9PSEU</name>
<dbReference type="RefSeq" id="WP_169384481.1">
    <property type="nucleotide sequence ID" value="NZ_JAAXLA010000071.1"/>
</dbReference>
<dbReference type="PANTHER" id="PTHR48106:SF18">
    <property type="entry name" value="QUINONE OXIDOREDUCTASE PIG3"/>
    <property type="match status" value="1"/>
</dbReference>
<dbReference type="InterPro" id="IPR011032">
    <property type="entry name" value="GroES-like_sf"/>
</dbReference>
<dbReference type="InterPro" id="IPR036291">
    <property type="entry name" value="NAD(P)-bd_dom_sf"/>
</dbReference>
<organism evidence="4 5">
    <name type="scientific">Pseudonocardia acidicola</name>
    <dbReference type="NCBI Taxonomy" id="2724939"/>
    <lineage>
        <taxon>Bacteria</taxon>
        <taxon>Bacillati</taxon>
        <taxon>Actinomycetota</taxon>
        <taxon>Actinomycetes</taxon>
        <taxon>Pseudonocardiales</taxon>
        <taxon>Pseudonocardiaceae</taxon>
        <taxon>Pseudonocardia</taxon>
    </lineage>
</organism>
<dbReference type="InterPro" id="IPR013154">
    <property type="entry name" value="ADH-like_N"/>
</dbReference>
<dbReference type="Pfam" id="PF00107">
    <property type="entry name" value="ADH_zinc_N"/>
    <property type="match status" value="1"/>
</dbReference>
<reference evidence="4 5" key="1">
    <citation type="submission" date="2020-04" db="EMBL/GenBank/DDBJ databases">
        <authorList>
            <person name="Klaysubun C."/>
            <person name="Duangmal K."/>
            <person name="Lipun K."/>
        </authorList>
    </citation>
    <scope>NUCLEOTIDE SEQUENCE [LARGE SCALE GENOMIC DNA]</scope>
    <source>
        <strain evidence="4 5">K10HN5</strain>
    </source>
</reference>
<dbReference type="EMBL" id="JAAXLA010000071">
    <property type="protein sequence ID" value="NMI01017.1"/>
    <property type="molecule type" value="Genomic_DNA"/>
</dbReference>
<comment type="caution">
    <text evidence="4">The sequence shown here is derived from an EMBL/GenBank/DDBJ whole genome shotgun (WGS) entry which is preliminary data.</text>
</comment>
<dbReference type="SUPFAM" id="SSF51735">
    <property type="entry name" value="NAD(P)-binding Rossmann-fold domains"/>
    <property type="match status" value="1"/>
</dbReference>
<evidence type="ECO:0000313" key="5">
    <source>
        <dbReference type="Proteomes" id="UP000820669"/>
    </source>
</evidence>
<feature type="domain" description="Enoyl reductase (ER)" evidence="3">
    <location>
        <begin position="11"/>
        <end position="326"/>
    </location>
</feature>
<dbReference type="SUPFAM" id="SSF50129">
    <property type="entry name" value="GroES-like"/>
    <property type="match status" value="1"/>
</dbReference>
<dbReference type="InterPro" id="IPR013149">
    <property type="entry name" value="ADH-like_C"/>
</dbReference>
<dbReference type="Proteomes" id="UP000820669">
    <property type="component" value="Unassembled WGS sequence"/>
</dbReference>
<evidence type="ECO:0000259" key="3">
    <source>
        <dbReference type="SMART" id="SM00829"/>
    </source>
</evidence>
<evidence type="ECO:0000256" key="2">
    <source>
        <dbReference type="ARBA" id="ARBA00023002"/>
    </source>
</evidence>
<proteinExistence type="predicted"/>
<dbReference type="Pfam" id="PF08240">
    <property type="entry name" value="ADH_N"/>
    <property type="match status" value="1"/>
</dbReference>
<gene>
    <name evidence="4" type="ORF">HF526_27485</name>
</gene>
<accession>A0ABX1SHF0</accession>
<dbReference type="Gene3D" id="3.90.180.10">
    <property type="entry name" value="Medium-chain alcohol dehydrogenases, catalytic domain"/>
    <property type="match status" value="1"/>
</dbReference>
<protein>
    <submittedName>
        <fullName evidence="4">Zinc-dependent alcohol dehydrogenase family protein</fullName>
    </submittedName>
</protein>
<evidence type="ECO:0000313" key="4">
    <source>
        <dbReference type="EMBL" id="NMI01017.1"/>
    </source>
</evidence>
<dbReference type="PANTHER" id="PTHR48106">
    <property type="entry name" value="QUINONE OXIDOREDUCTASE PIG3-RELATED"/>
    <property type="match status" value="1"/>
</dbReference>
<keyword evidence="5" id="KW-1185">Reference proteome</keyword>
<keyword evidence="1" id="KW-0521">NADP</keyword>
<dbReference type="SMART" id="SM00829">
    <property type="entry name" value="PKS_ER"/>
    <property type="match status" value="1"/>
</dbReference>
<evidence type="ECO:0000256" key="1">
    <source>
        <dbReference type="ARBA" id="ARBA00022857"/>
    </source>
</evidence>
<dbReference type="InterPro" id="IPR020843">
    <property type="entry name" value="ER"/>
</dbReference>
<dbReference type="Gene3D" id="3.40.50.720">
    <property type="entry name" value="NAD(P)-binding Rossmann-like Domain"/>
    <property type="match status" value="1"/>
</dbReference>
<sequence>MVRTIRFHELGGPEVLRYEELPVRSPGPGEVRMRVDAFGLNRAEVNFRRGTYIDDPVLPAGLGYEASGEILELGPDVDRWAVGDAVSVVPAFSQNDYPVYAEEAIAPAAALVARPDGMDAVTGAAIWMPYVTVYGALQEVVRVRPGDHVVITAATNSVGMAAIQVVRHLGAIPIATTRTAAKHDALREAGAASVIATDTEDLTDAILAATGGQGAQVAFDAVAGPQVEQLARAMAPNGTIIVHGNLSGQPTPFPGNRFGPVWMRRYTLFEVTKDPAGLRRAEHFVRAGLATGAFAPVIDRVFDFDDIAAAHIYVDSDERRLGKPVVRVRRTEQGA</sequence>
<keyword evidence="2" id="KW-0560">Oxidoreductase</keyword>